<sequence length="152" mass="16757">MRGMFLLYHPSEATHLEADKLSFEIPGAPADIGLHFVFIIHFFLTAVSQRYRQRSSTSAGHPSTYVAAHVPLICLIPLPLPLFPTPPVKARGWLAYEHPSYKVNTSSLKVRLRTGFDAIVLLQCDGELLVLKAPVSKTGVVRVNAQDTFACS</sequence>
<accession>A0ACB8SEJ8</accession>
<gene>
    <name evidence="1" type="ORF">BV25DRAFT_1922826</name>
</gene>
<evidence type="ECO:0000313" key="2">
    <source>
        <dbReference type="Proteomes" id="UP000814140"/>
    </source>
</evidence>
<dbReference type="EMBL" id="MU277539">
    <property type="protein sequence ID" value="KAI0054296.1"/>
    <property type="molecule type" value="Genomic_DNA"/>
</dbReference>
<protein>
    <submittedName>
        <fullName evidence="1">Uncharacterized protein</fullName>
    </submittedName>
</protein>
<name>A0ACB8SEJ8_9AGAM</name>
<evidence type="ECO:0000313" key="1">
    <source>
        <dbReference type="EMBL" id="KAI0054296.1"/>
    </source>
</evidence>
<reference evidence="1" key="2">
    <citation type="journal article" date="2022" name="New Phytol.">
        <title>Evolutionary transition to the ectomycorrhizal habit in the genomes of a hyperdiverse lineage of mushroom-forming fungi.</title>
        <authorList>
            <person name="Looney B."/>
            <person name="Miyauchi S."/>
            <person name="Morin E."/>
            <person name="Drula E."/>
            <person name="Courty P.E."/>
            <person name="Kohler A."/>
            <person name="Kuo A."/>
            <person name="LaButti K."/>
            <person name="Pangilinan J."/>
            <person name="Lipzen A."/>
            <person name="Riley R."/>
            <person name="Andreopoulos W."/>
            <person name="He G."/>
            <person name="Johnson J."/>
            <person name="Nolan M."/>
            <person name="Tritt A."/>
            <person name="Barry K.W."/>
            <person name="Grigoriev I.V."/>
            <person name="Nagy L.G."/>
            <person name="Hibbett D."/>
            <person name="Henrissat B."/>
            <person name="Matheny P.B."/>
            <person name="Labbe J."/>
            <person name="Martin F.M."/>
        </authorList>
    </citation>
    <scope>NUCLEOTIDE SEQUENCE</scope>
    <source>
        <strain evidence="1">HHB10654</strain>
    </source>
</reference>
<comment type="caution">
    <text evidence="1">The sequence shown here is derived from an EMBL/GenBank/DDBJ whole genome shotgun (WGS) entry which is preliminary data.</text>
</comment>
<organism evidence="1 2">
    <name type="scientific">Artomyces pyxidatus</name>
    <dbReference type="NCBI Taxonomy" id="48021"/>
    <lineage>
        <taxon>Eukaryota</taxon>
        <taxon>Fungi</taxon>
        <taxon>Dikarya</taxon>
        <taxon>Basidiomycota</taxon>
        <taxon>Agaricomycotina</taxon>
        <taxon>Agaricomycetes</taxon>
        <taxon>Russulales</taxon>
        <taxon>Auriscalpiaceae</taxon>
        <taxon>Artomyces</taxon>
    </lineage>
</organism>
<reference evidence="1" key="1">
    <citation type="submission" date="2021-03" db="EMBL/GenBank/DDBJ databases">
        <authorList>
            <consortium name="DOE Joint Genome Institute"/>
            <person name="Ahrendt S."/>
            <person name="Looney B.P."/>
            <person name="Miyauchi S."/>
            <person name="Morin E."/>
            <person name="Drula E."/>
            <person name="Courty P.E."/>
            <person name="Chicoki N."/>
            <person name="Fauchery L."/>
            <person name="Kohler A."/>
            <person name="Kuo A."/>
            <person name="Labutti K."/>
            <person name="Pangilinan J."/>
            <person name="Lipzen A."/>
            <person name="Riley R."/>
            <person name="Andreopoulos W."/>
            <person name="He G."/>
            <person name="Johnson J."/>
            <person name="Barry K.W."/>
            <person name="Grigoriev I.V."/>
            <person name="Nagy L."/>
            <person name="Hibbett D."/>
            <person name="Henrissat B."/>
            <person name="Matheny P.B."/>
            <person name="Labbe J."/>
            <person name="Martin F."/>
        </authorList>
    </citation>
    <scope>NUCLEOTIDE SEQUENCE</scope>
    <source>
        <strain evidence="1">HHB10654</strain>
    </source>
</reference>
<keyword evidence="2" id="KW-1185">Reference proteome</keyword>
<proteinExistence type="predicted"/>
<dbReference type="Proteomes" id="UP000814140">
    <property type="component" value="Unassembled WGS sequence"/>
</dbReference>